<evidence type="ECO:0000256" key="2">
    <source>
        <dbReference type="ARBA" id="ARBA00022737"/>
    </source>
</evidence>
<dbReference type="Gene3D" id="3.80.10.10">
    <property type="entry name" value="Ribonuclease Inhibitor"/>
    <property type="match status" value="2"/>
</dbReference>
<evidence type="ECO:0000313" key="4">
    <source>
        <dbReference type="EMBL" id="CAI2164792.1"/>
    </source>
</evidence>
<accession>A0A9W4WIS4</accession>
<dbReference type="Pfam" id="PF25212">
    <property type="entry name" value="HVO_A0114"/>
    <property type="match status" value="1"/>
</dbReference>
<dbReference type="InterPro" id="IPR025875">
    <property type="entry name" value="Leu-rich_rpt_4"/>
</dbReference>
<evidence type="ECO:0000313" key="5">
    <source>
        <dbReference type="Proteomes" id="UP001153678"/>
    </source>
</evidence>
<proteinExistence type="predicted"/>
<sequence>MDGFINLKKFNCCGNKITSLDLSGSPKLEDLQCHNNNLDDLQFLNYLDPKNLTILKISNNDFPSTDFIRNGKFNRFYGSLKELKNLEELKSLGISSTDVSEEGLELLPNLEKIYCQDYDSNNYPIEHSSQKENNSKLAIYESSVNAQEWLEKNCSKEKREQIIDLLINNKGLEGNLKVENFPMLKVLYSSFNPIKRLSLINLPSLISVKSTSNGPIEEVKVNRCPNIHHFIIKNNLISSFDFNSLNPEKLTELDISNNNFPEQDLSFLALFVNLSELYIGNHNEEKVKNGTYNHFTGSLKPLKDMKKLTYLAIESTDIDRGLEFLSASVKKINCYNRGQKDNAGCLKIKEELEILAPWRQAKTLPQQLETANATINTVRTELRIIVDINADSLRPFRLARDNLPEVQNRLTNIENQIKNILGRNNDNALPENWIEQIPNNRTLLQRMRSPETIIASAITGTFGIIGILITSTLEFHQRLKALASKEKCLMIEILEQAIELYEKDRKERKKKVVGKADLATFLSTTTEKLQINGDVFSYLDTSKCGSFPIRELRFQLDASSKTVDFNLKDFPKLTKLEIFGGRSINSLDLTSNAKLEEIELNGEVARNLDLKIFSHLTNLKKLKLDKYHGVIPKDGIEYLNLDKLKHLYLGLELLPYNERSNSGYTGKSRYSNPAIDPELDKRITEVEKITPGLQYKSKLEILQEFRTQKLKESNIQPKNILKSNSLEVVYHCTALSRWEIFTCLIEKKPHNLTELTSLLNKDYANVWKDVQALQGLEIIKLKKVGKEIRPIALYDRLVFDFPVIPTTLSH</sequence>
<comment type="caution">
    <text evidence="4">The sequence shown here is derived from an EMBL/GenBank/DDBJ whole genome shotgun (WGS) entry which is preliminary data.</text>
</comment>
<keyword evidence="3" id="KW-0175">Coiled coil</keyword>
<dbReference type="Proteomes" id="UP001153678">
    <property type="component" value="Unassembled WGS sequence"/>
</dbReference>
<feature type="coiled-coil region" evidence="3">
    <location>
        <begin position="396"/>
        <end position="423"/>
    </location>
</feature>
<evidence type="ECO:0000256" key="1">
    <source>
        <dbReference type="ARBA" id="ARBA00022614"/>
    </source>
</evidence>
<dbReference type="SUPFAM" id="SSF52047">
    <property type="entry name" value="RNI-like"/>
    <property type="match status" value="1"/>
</dbReference>
<dbReference type="OrthoDB" id="10655645at2759"/>
<dbReference type="EMBL" id="CAMKVN010000179">
    <property type="protein sequence ID" value="CAI2164792.1"/>
    <property type="molecule type" value="Genomic_DNA"/>
</dbReference>
<keyword evidence="2" id="KW-0677">Repeat</keyword>
<reference evidence="4" key="1">
    <citation type="submission" date="2022-08" db="EMBL/GenBank/DDBJ databases">
        <authorList>
            <person name="Kallberg Y."/>
            <person name="Tangrot J."/>
            <person name="Rosling A."/>
        </authorList>
    </citation>
    <scope>NUCLEOTIDE SEQUENCE</scope>
    <source>
        <strain evidence="4">Wild A</strain>
    </source>
</reference>
<evidence type="ECO:0000256" key="3">
    <source>
        <dbReference type="SAM" id="Coils"/>
    </source>
</evidence>
<keyword evidence="1" id="KW-0433">Leucine-rich repeat</keyword>
<name>A0A9W4WIS4_9GLOM</name>
<dbReference type="Pfam" id="PF12799">
    <property type="entry name" value="LRR_4"/>
    <property type="match status" value="1"/>
</dbReference>
<keyword evidence="5" id="KW-1185">Reference proteome</keyword>
<dbReference type="InterPro" id="IPR032675">
    <property type="entry name" value="LRR_dom_sf"/>
</dbReference>
<dbReference type="AlphaFoldDB" id="A0A9W4WIS4"/>
<organism evidence="4 5">
    <name type="scientific">Funneliformis geosporum</name>
    <dbReference type="NCBI Taxonomy" id="1117311"/>
    <lineage>
        <taxon>Eukaryota</taxon>
        <taxon>Fungi</taxon>
        <taxon>Fungi incertae sedis</taxon>
        <taxon>Mucoromycota</taxon>
        <taxon>Glomeromycotina</taxon>
        <taxon>Glomeromycetes</taxon>
        <taxon>Glomerales</taxon>
        <taxon>Glomeraceae</taxon>
        <taxon>Funneliformis</taxon>
    </lineage>
</organism>
<protein>
    <submittedName>
        <fullName evidence="4">1556_t:CDS:1</fullName>
    </submittedName>
</protein>
<gene>
    <name evidence="4" type="ORF">FWILDA_LOCUS1744</name>
</gene>